<sequence>MKIKIAYDFSGPPINVTKMVNGKKMLRTYFSNMSINIKIMNHCSNNDVFNDFQDNFVPPVDATSETISCLFWMQSLLKYCHNLGVLKVLFLYKSPISLCCDIVLLPKNCIARAEVLVVSLRTRFRLCAQQAIYPGDMMNYALLAVAFLTKSTLRSELIQSGSRLCDIDCSLCSIEGEDEESSLVTVFLVLPFLFSSVTIKNKNGKGNWRPSNSEMRDGFILHLRSHAEVTRYEQLAFTLQPLIIIIGPIISDIAQYFVWVDDTYYLVNSIITAVDCCFKIIHALHAQYLVESKSVWLFIQKGCFKLKTSWDTEYVRLLLSYFYVWNWGSQNNLYNR</sequence>
<keyword evidence="2" id="KW-1185">Reference proteome</keyword>
<gene>
    <name evidence="1" type="ORF">AGLY_016984</name>
</gene>
<name>A0A6G0SY58_APHGL</name>
<accession>A0A6G0SY58</accession>
<protein>
    <submittedName>
        <fullName evidence="1">Uncharacterized protein</fullName>
    </submittedName>
</protein>
<dbReference type="Proteomes" id="UP000475862">
    <property type="component" value="Unassembled WGS sequence"/>
</dbReference>
<comment type="caution">
    <text evidence="1">The sequence shown here is derived from an EMBL/GenBank/DDBJ whole genome shotgun (WGS) entry which is preliminary data.</text>
</comment>
<dbReference type="OrthoDB" id="6616741at2759"/>
<reference evidence="1 2" key="1">
    <citation type="submission" date="2019-08" db="EMBL/GenBank/DDBJ databases">
        <title>The genome of the soybean aphid Biotype 1, its phylome, world population structure and adaptation to the North American continent.</title>
        <authorList>
            <person name="Giordano R."/>
            <person name="Donthu R.K."/>
            <person name="Hernandez A.G."/>
            <person name="Wright C.L."/>
            <person name="Zimin A.V."/>
        </authorList>
    </citation>
    <scope>NUCLEOTIDE SEQUENCE [LARGE SCALE GENOMIC DNA]</scope>
    <source>
        <tissue evidence="1">Whole aphids</tissue>
    </source>
</reference>
<dbReference type="AlphaFoldDB" id="A0A6G0SY58"/>
<dbReference type="EMBL" id="VYZN01000940">
    <property type="protein sequence ID" value="KAE9522621.1"/>
    <property type="molecule type" value="Genomic_DNA"/>
</dbReference>
<organism evidence="1 2">
    <name type="scientific">Aphis glycines</name>
    <name type="common">Soybean aphid</name>
    <dbReference type="NCBI Taxonomy" id="307491"/>
    <lineage>
        <taxon>Eukaryota</taxon>
        <taxon>Metazoa</taxon>
        <taxon>Ecdysozoa</taxon>
        <taxon>Arthropoda</taxon>
        <taxon>Hexapoda</taxon>
        <taxon>Insecta</taxon>
        <taxon>Pterygota</taxon>
        <taxon>Neoptera</taxon>
        <taxon>Paraneoptera</taxon>
        <taxon>Hemiptera</taxon>
        <taxon>Sternorrhyncha</taxon>
        <taxon>Aphidomorpha</taxon>
        <taxon>Aphidoidea</taxon>
        <taxon>Aphididae</taxon>
        <taxon>Aphidini</taxon>
        <taxon>Aphis</taxon>
        <taxon>Aphis</taxon>
    </lineage>
</organism>
<proteinExistence type="predicted"/>
<evidence type="ECO:0000313" key="2">
    <source>
        <dbReference type="Proteomes" id="UP000475862"/>
    </source>
</evidence>
<evidence type="ECO:0000313" key="1">
    <source>
        <dbReference type="EMBL" id="KAE9522621.1"/>
    </source>
</evidence>